<dbReference type="GO" id="GO:0006508">
    <property type="term" value="P:proteolysis"/>
    <property type="evidence" value="ECO:0007669"/>
    <property type="project" value="UniProtKB-KW"/>
</dbReference>
<proteinExistence type="inferred from homology"/>
<dbReference type="PANTHER" id="PTHR10404">
    <property type="entry name" value="N-ACETYLATED-ALPHA-LINKED ACIDIC DIPEPTIDASE"/>
    <property type="match status" value="1"/>
</dbReference>
<evidence type="ECO:0000259" key="9">
    <source>
        <dbReference type="Pfam" id="PF04253"/>
    </source>
</evidence>
<protein>
    <recommendedName>
        <fullName evidence="9">Transferrin receptor-like dimerisation domain-containing protein</fullName>
    </recommendedName>
</protein>
<evidence type="ECO:0000256" key="5">
    <source>
        <dbReference type="ARBA" id="ARBA00022801"/>
    </source>
</evidence>
<dbReference type="InterPro" id="IPR036757">
    <property type="entry name" value="TFR-like_dimer_dom_sf"/>
</dbReference>
<dbReference type="Gene3D" id="1.20.930.40">
    <property type="entry name" value="Transferrin receptor-like, dimerisation domain"/>
    <property type="match status" value="1"/>
</dbReference>
<dbReference type="EMBL" id="JAIWYP010000003">
    <property type="protein sequence ID" value="KAH3853006.1"/>
    <property type="molecule type" value="Genomic_DNA"/>
</dbReference>
<keyword evidence="7" id="KW-0482">Metalloprotease</keyword>
<comment type="similarity">
    <text evidence="2">Belongs to the peptidase M28 family. M28B subfamily.</text>
</comment>
<evidence type="ECO:0000313" key="11">
    <source>
        <dbReference type="Proteomes" id="UP000828390"/>
    </source>
</evidence>
<comment type="cofactor">
    <cofactor evidence="1">
        <name>Zn(2+)</name>
        <dbReference type="ChEBI" id="CHEBI:29105"/>
    </cofactor>
</comment>
<keyword evidence="6" id="KW-0862">Zinc</keyword>
<evidence type="ECO:0000256" key="7">
    <source>
        <dbReference type="ARBA" id="ARBA00023049"/>
    </source>
</evidence>
<evidence type="ECO:0000256" key="6">
    <source>
        <dbReference type="ARBA" id="ARBA00022833"/>
    </source>
</evidence>
<dbReference type="InterPro" id="IPR007365">
    <property type="entry name" value="TFR-like_dimer_dom"/>
</dbReference>
<dbReference type="FunFam" id="1.20.930.40:FF:000001">
    <property type="entry name" value="N-acetylated-alpha-linked acidic dipeptidase 2"/>
    <property type="match status" value="1"/>
</dbReference>
<dbReference type="Pfam" id="PF04253">
    <property type="entry name" value="TFR_dimer"/>
    <property type="match status" value="1"/>
</dbReference>
<dbReference type="Proteomes" id="UP000828390">
    <property type="component" value="Unassembled WGS sequence"/>
</dbReference>
<dbReference type="AlphaFoldDB" id="A0A9D4R2U4"/>
<keyword evidence="5" id="KW-0378">Hydrolase</keyword>
<evidence type="ECO:0000313" key="10">
    <source>
        <dbReference type="EMBL" id="KAH3853006.1"/>
    </source>
</evidence>
<dbReference type="GO" id="GO:0008237">
    <property type="term" value="F:metallopeptidase activity"/>
    <property type="evidence" value="ECO:0007669"/>
    <property type="project" value="UniProtKB-KW"/>
</dbReference>
<feature type="domain" description="Transferrin receptor-like dimerisation" evidence="9">
    <location>
        <begin position="47"/>
        <end position="162"/>
    </location>
</feature>
<evidence type="ECO:0000256" key="4">
    <source>
        <dbReference type="ARBA" id="ARBA00022723"/>
    </source>
</evidence>
<evidence type="ECO:0000256" key="3">
    <source>
        <dbReference type="ARBA" id="ARBA00022670"/>
    </source>
</evidence>
<keyword evidence="8" id="KW-0325">Glycoprotein</keyword>
<gene>
    <name evidence="10" type="ORF">DPMN_095529</name>
</gene>
<dbReference type="PANTHER" id="PTHR10404:SF77">
    <property type="entry name" value="GLUTAMATE CARBOXYPEPTIDASE 2 HOMOLOG"/>
    <property type="match status" value="1"/>
</dbReference>
<dbReference type="GO" id="GO:0046872">
    <property type="term" value="F:metal ion binding"/>
    <property type="evidence" value="ECO:0007669"/>
    <property type="project" value="UniProtKB-KW"/>
</dbReference>
<keyword evidence="4" id="KW-0479">Metal-binding</keyword>
<name>A0A9D4R2U4_DREPO</name>
<reference evidence="10" key="1">
    <citation type="journal article" date="2019" name="bioRxiv">
        <title>The Genome of the Zebra Mussel, Dreissena polymorpha: A Resource for Invasive Species Research.</title>
        <authorList>
            <person name="McCartney M.A."/>
            <person name="Auch B."/>
            <person name="Kono T."/>
            <person name="Mallez S."/>
            <person name="Zhang Y."/>
            <person name="Obille A."/>
            <person name="Becker A."/>
            <person name="Abrahante J.E."/>
            <person name="Garbe J."/>
            <person name="Badalamenti J.P."/>
            <person name="Herman A."/>
            <person name="Mangelson H."/>
            <person name="Liachko I."/>
            <person name="Sullivan S."/>
            <person name="Sone E.D."/>
            <person name="Koren S."/>
            <person name="Silverstein K.A.T."/>
            <person name="Beckman K.B."/>
            <person name="Gohl D.M."/>
        </authorList>
    </citation>
    <scope>NUCLEOTIDE SEQUENCE</scope>
    <source>
        <strain evidence="10">Duluth1</strain>
        <tissue evidence="10">Whole animal</tissue>
    </source>
</reference>
<sequence length="172" mass="19429">MTRHLADSLIIPFDVTNYSAVLQELVSEFLGRFNGSLSTQHMRGELLREAADNFTKTATSFSESIQQANLTNPYVVRRINDQLMQLDRAFLDSAGLPGRRLKRHILLAESIVDNYAGSSFPGLSDALVQIQKGHNVTEQWEIVRQHYSVILFTIQSAASTLKDVTDFMVDYY</sequence>
<evidence type="ECO:0000256" key="8">
    <source>
        <dbReference type="ARBA" id="ARBA00023180"/>
    </source>
</evidence>
<evidence type="ECO:0000256" key="1">
    <source>
        <dbReference type="ARBA" id="ARBA00001947"/>
    </source>
</evidence>
<organism evidence="10 11">
    <name type="scientific">Dreissena polymorpha</name>
    <name type="common">Zebra mussel</name>
    <name type="synonym">Mytilus polymorpha</name>
    <dbReference type="NCBI Taxonomy" id="45954"/>
    <lineage>
        <taxon>Eukaryota</taxon>
        <taxon>Metazoa</taxon>
        <taxon>Spiralia</taxon>
        <taxon>Lophotrochozoa</taxon>
        <taxon>Mollusca</taxon>
        <taxon>Bivalvia</taxon>
        <taxon>Autobranchia</taxon>
        <taxon>Heteroconchia</taxon>
        <taxon>Euheterodonta</taxon>
        <taxon>Imparidentia</taxon>
        <taxon>Neoheterodontei</taxon>
        <taxon>Myida</taxon>
        <taxon>Dreissenoidea</taxon>
        <taxon>Dreissenidae</taxon>
        <taxon>Dreissena</taxon>
    </lineage>
</organism>
<reference evidence="10" key="2">
    <citation type="submission" date="2020-11" db="EMBL/GenBank/DDBJ databases">
        <authorList>
            <person name="McCartney M.A."/>
            <person name="Auch B."/>
            <person name="Kono T."/>
            <person name="Mallez S."/>
            <person name="Becker A."/>
            <person name="Gohl D.M."/>
            <person name="Silverstein K.A.T."/>
            <person name="Koren S."/>
            <person name="Bechman K.B."/>
            <person name="Herman A."/>
            <person name="Abrahante J.E."/>
            <person name="Garbe J."/>
        </authorList>
    </citation>
    <scope>NUCLEOTIDE SEQUENCE</scope>
    <source>
        <strain evidence="10">Duluth1</strain>
        <tissue evidence="10">Whole animal</tissue>
    </source>
</reference>
<keyword evidence="11" id="KW-1185">Reference proteome</keyword>
<comment type="caution">
    <text evidence="10">The sequence shown here is derived from an EMBL/GenBank/DDBJ whole genome shotgun (WGS) entry which is preliminary data.</text>
</comment>
<dbReference type="InterPro" id="IPR039373">
    <property type="entry name" value="Peptidase_M28B"/>
</dbReference>
<accession>A0A9D4R2U4</accession>
<keyword evidence="3" id="KW-0645">Protease</keyword>
<evidence type="ECO:0000256" key="2">
    <source>
        <dbReference type="ARBA" id="ARBA00005634"/>
    </source>
</evidence>
<dbReference type="SUPFAM" id="SSF47672">
    <property type="entry name" value="Transferrin receptor-like dimerisation domain"/>
    <property type="match status" value="1"/>
</dbReference>
<dbReference type="GO" id="GO:0004180">
    <property type="term" value="F:carboxypeptidase activity"/>
    <property type="evidence" value="ECO:0007669"/>
    <property type="project" value="TreeGrafter"/>
</dbReference>